<protein>
    <recommendedName>
        <fullName evidence="8">Formate--tetrahydrofolate ligase</fullName>
        <ecNumber evidence="8">6.3.4.3</ecNumber>
    </recommendedName>
    <alternativeName>
        <fullName evidence="8">Formyltetrahydrofolate synthetase</fullName>
        <shortName evidence="8">FHS</shortName>
        <shortName evidence="8">FTHFS</shortName>
    </alternativeName>
</protein>
<dbReference type="EMBL" id="WKZA01000007">
    <property type="protein sequence ID" value="MSA94065.1"/>
    <property type="molecule type" value="Genomic_DNA"/>
</dbReference>
<evidence type="ECO:0000256" key="1">
    <source>
        <dbReference type="ARBA" id="ARBA00004777"/>
    </source>
</evidence>
<feature type="binding site" evidence="8">
    <location>
        <begin position="64"/>
        <end position="71"/>
    </location>
    <ligand>
        <name>ATP</name>
        <dbReference type="ChEBI" id="CHEBI:30616"/>
    </ligand>
</feature>
<accession>A0A423UMS3</accession>
<keyword evidence="4 8" id="KW-0547">Nucleotide-binding</keyword>
<dbReference type="InterPro" id="IPR000559">
    <property type="entry name" value="Formate_THF_ligase"/>
</dbReference>
<evidence type="ECO:0000256" key="8">
    <source>
        <dbReference type="HAMAP-Rule" id="MF_01543"/>
    </source>
</evidence>
<keyword evidence="3 8" id="KW-0436">Ligase</keyword>
<dbReference type="NCBIfam" id="NF010030">
    <property type="entry name" value="PRK13505.1"/>
    <property type="match status" value="1"/>
</dbReference>
<evidence type="ECO:0000256" key="7">
    <source>
        <dbReference type="ARBA" id="ARBA00061363"/>
    </source>
</evidence>
<dbReference type="RefSeq" id="WP_096227765.1">
    <property type="nucleotide sequence ID" value="NZ_CP168029.1"/>
</dbReference>
<dbReference type="Proteomes" id="UP000285258">
    <property type="component" value="Unassembled WGS sequence"/>
</dbReference>
<evidence type="ECO:0000256" key="3">
    <source>
        <dbReference type="ARBA" id="ARBA00022598"/>
    </source>
</evidence>
<reference evidence="10" key="3">
    <citation type="journal article" date="2019" name="Microbiol. Resour. Announc.">
        <title>Draft Genome Sequences of Type Strains of Gordonibacter faecihominis, Paraeggerthella hongkongensis, Parvibacter caecicola,Slackia equolifaciens, Slackia faecicanis, and Slackia isoflavoniconvertens.</title>
        <authorList>
            <person name="Danylec N."/>
            <person name="Stoll D.A."/>
            <person name="Dotsch A."/>
            <person name="Huch M."/>
        </authorList>
    </citation>
    <scope>NUCLEOTIDE SEQUENCE</scope>
    <source>
        <strain evidence="10">DSM 27213</strain>
    </source>
</reference>
<dbReference type="EC" id="6.3.4.3" evidence="8"/>
<organism evidence="10 11">
    <name type="scientific">Gordonibacter urolithinfaciens</name>
    <dbReference type="NCBI Taxonomy" id="1335613"/>
    <lineage>
        <taxon>Bacteria</taxon>
        <taxon>Bacillati</taxon>
        <taxon>Actinomycetota</taxon>
        <taxon>Coriobacteriia</taxon>
        <taxon>Eggerthellales</taxon>
        <taxon>Eggerthellaceae</taxon>
        <taxon>Gordonibacter</taxon>
    </lineage>
</organism>
<keyword evidence="5 8" id="KW-0067">ATP-binding</keyword>
<comment type="pathway">
    <text evidence="1 8">One-carbon metabolism; tetrahydrofolate interconversion.</text>
</comment>
<evidence type="ECO:0000256" key="6">
    <source>
        <dbReference type="ARBA" id="ARBA00049033"/>
    </source>
</evidence>
<proteinExistence type="inferred from homology"/>
<dbReference type="GO" id="GO:0035999">
    <property type="term" value="P:tetrahydrofolate interconversion"/>
    <property type="evidence" value="ECO:0007669"/>
    <property type="project" value="UniProtKB-UniRule"/>
</dbReference>
<evidence type="ECO:0000256" key="5">
    <source>
        <dbReference type="ARBA" id="ARBA00022840"/>
    </source>
</evidence>
<dbReference type="FunFam" id="3.10.410.10:FF:000001">
    <property type="entry name" value="Putative formate--tetrahydrofolate ligase"/>
    <property type="match status" value="1"/>
</dbReference>
<comment type="catalytic activity">
    <reaction evidence="6 8">
        <text>(6S)-5,6,7,8-tetrahydrofolate + formate + ATP = (6R)-10-formyltetrahydrofolate + ADP + phosphate</text>
        <dbReference type="Rhea" id="RHEA:20221"/>
        <dbReference type="ChEBI" id="CHEBI:15740"/>
        <dbReference type="ChEBI" id="CHEBI:30616"/>
        <dbReference type="ChEBI" id="CHEBI:43474"/>
        <dbReference type="ChEBI" id="CHEBI:57453"/>
        <dbReference type="ChEBI" id="CHEBI:195366"/>
        <dbReference type="ChEBI" id="CHEBI:456216"/>
        <dbReference type="EC" id="6.3.4.3"/>
    </reaction>
</comment>
<evidence type="ECO:0000313" key="12">
    <source>
        <dbReference type="Proteomes" id="UP000462865"/>
    </source>
</evidence>
<gene>
    <name evidence="8" type="primary">fhs</name>
    <name evidence="10" type="ORF">DMP12_02190</name>
    <name evidence="9" type="ORF">GKG38_03125</name>
</gene>
<dbReference type="Gene3D" id="3.30.1510.10">
    <property type="entry name" value="Domain 2, N(10)-formyltetrahydrofolate synthetase"/>
    <property type="match status" value="1"/>
</dbReference>
<sequence>MLSDIEIAQATKPQPISAIAEKAGVPETYLEMYGTNKAKVDYNLLKDVEHEPGKLILVTAINPTPAGEGKTTTTVGLADALAKQGKNVVVALREPSLGPVFGIKGGAAGGGYAQVIPMEDINLHFTGDFHAIGAANNLLAALLDAHIHNGNELGIDVRKITWKRVVDMNDRQLRNIVDGLGGKAHGVPREDGFDITVASEVMAIFCLATSIIDLKERLGRIVVGYTYDDKPVTAHDLHAEGAMTALLKDALKPNLVQTLEGTPAFVHGGPFANIAHGCNSIMATRMAMALGDYCVTEAGFGADLGAEKFLDIKCRLAGLKPDAVVVVATVRALKNHGGVAKADLNEENLEALEAGLPNLLQHVENITQVYKLPCVVAINAFPTDTKAELDLVEAKCRELGVNVALSEVWAKGGEGGQALATEVVRLCAEGDAEGRSAETFEFSYGDDLTLAEKIEAIAKRIYHADGVVFEPAAKKELAQLEALGFGAMPVCMAKTQYSFSDDASKLGAPRGFTVTVRQVKVSAGAGFVVALTGSIMTMPGLGKAPAAFKIDVDENGKISGLF</sequence>
<reference evidence="10" key="2">
    <citation type="journal article" date="2019" name="Int. J. Syst. Evol. Microbiol.">
        <title>Gordonibacter faecihominis is a later heterotypic synonym of Gordonibacter urolithinfaciens.</title>
        <authorList>
            <person name="Danylec N."/>
            <person name="Stoll D.A."/>
            <person name="Huch M."/>
        </authorList>
    </citation>
    <scope>NUCLEOTIDE SEQUENCE</scope>
    <source>
        <strain evidence="10">DSM 27213</strain>
    </source>
</reference>
<dbReference type="AlphaFoldDB" id="A0A423UMS3"/>
<dbReference type="EMBL" id="QIBW01000002">
    <property type="protein sequence ID" value="ROT91484.1"/>
    <property type="molecule type" value="Genomic_DNA"/>
</dbReference>
<reference evidence="11" key="1">
    <citation type="submission" date="2018-05" db="EMBL/GenBank/DDBJ databases">
        <title>Genome Sequencing of selected type strains of the family Eggerthellaceae.</title>
        <authorList>
            <person name="Danylec N."/>
            <person name="Stoll D.A."/>
            <person name="Doetsch A."/>
            <person name="Huch M."/>
        </authorList>
    </citation>
    <scope>NUCLEOTIDE SEQUENCE [LARGE SCALE GENOMIC DNA]</scope>
    <source>
        <strain evidence="11">DSM 27213</strain>
    </source>
</reference>
<dbReference type="Gene3D" id="3.10.410.10">
    <property type="entry name" value="Formyltetrahydrofolate synthetase, domain 3"/>
    <property type="match status" value="1"/>
</dbReference>
<dbReference type="InterPro" id="IPR027417">
    <property type="entry name" value="P-loop_NTPase"/>
</dbReference>
<reference evidence="9 12" key="4">
    <citation type="journal article" date="2019" name="Nat. Med.">
        <title>A library of human gut bacterial isolates paired with longitudinal multiomics data enables mechanistic microbiome research.</title>
        <authorList>
            <person name="Poyet M."/>
            <person name="Groussin M."/>
            <person name="Gibbons S.M."/>
            <person name="Avila-Pacheco J."/>
            <person name="Jiang X."/>
            <person name="Kearney S.M."/>
            <person name="Perrotta A.R."/>
            <person name="Berdy B."/>
            <person name="Zhao S."/>
            <person name="Lieberman T.D."/>
            <person name="Swanson P.K."/>
            <person name="Smith M."/>
            <person name="Roesemann S."/>
            <person name="Alexander J.E."/>
            <person name="Rich S.A."/>
            <person name="Livny J."/>
            <person name="Vlamakis H."/>
            <person name="Clish C."/>
            <person name="Bullock K."/>
            <person name="Deik A."/>
            <person name="Scott J."/>
            <person name="Pierce K.A."/>
            <person name="Xavier R.J."/>
            <person name="Alm E.J."/>
        </authorList>
    </citation>
    <scope>NUCLEOTIDE SEQUENCE [LARGE SCALE GENOMIC DNA]</scope>
    <source>
        <strain evidence="9 12">BIOML-A1</strain>
    </source>
</reference>
<evidence type="ECO:0000313" key="9">
    <source>
        <dbReference type="EMBL" id="MSA94065.1"/>
    </source>
</evidence>
<dbReference type="InterPro" id="IPR020628">
    <property type="entry name" value="Formate_THF_ligase_CS"/>
</dbReference>
<dbReference type="GO" id="GO:0004329">
    <property type="term" value="F:formate-tetrahydrofolate ligase activity"/>
    <property type="evidence" value="ECO:0007669"/>
    <property type="project" value="UniProtKB-UniRule"/>
</dbReference>
<dbReference type="UniPathway" id="UPA00193"/>
<evidence type="ECO:0000313" key="10">
    <source>
        <dbReference type="EMBL" id="ROT91484.1"/>
    </source>
</evidence>
<dbReference type="PROSITE" id="PS00721">
    <property type="entry name" value="FTHFS_1"/>
    <property type="match status" value="1"/>
</dbReference>
<dbReference type="Proteomes" id="UP000462865">
    <property type="component" value="Unassembled WGS sequence"/>
</dbReference>
<dbReference type="Pfam" id="PF01268">
    <property type="entry name" value="FTHFS"/>
    <property type="match status" value="1"/>
</dbReference>
<dbReference type="SUPFAM" id="SSF52540">
    <property type="entry name" value="P-loop containing nucleoside triphosphate hydrolases"/>
    <property type="match status" value="1"/>
</dbReference>
<dbReference type="Gene3D" id="3.40.50.300">
    <property type="entry name" value="P-loop containing nucleotide triphosphate hydrolases"/>
    <property type="match status" value="1"/>
</dbReference>
<dbReference type="CDD" id="cd00477">
    <property type="entry name" value="FTHFS"/>
    <property type="match status" value="1"/>
</dbReference>
<comment type="caution">
    <text evidence="10">The sequence shown here is derived from an EMBL/GenBank/DDBJ whole genome shotgun (WGS) entry which is preliminary data.</text>
</comment>
<keyword evidence="2 8" id="KW-0554">One-carbon metabolism</keyword>
<dbReference type="HAMAP" id="MF_01543">
    <property type="entry name" value="FTHFS"/>
    <property type="match status" value="1"/>
</dbReference>
<dbReference type="PROSITE" id="PS00722">
    <property type="entry name" value="FTHFS_2"/>
    <property type="match status" value="1"/>
</dbReference>
<dbReference type="GO" id="GO:0005524">
    <property type="term" value="F:ATP binding"/>
    <property type="evidence" value="ECO:0007669"/>
    <property type="project" value="UniProtKB-UniRule"/>
</dbReference>
<evidence type="ECO:0000313" key="11">
    <source>
        <dbReference type="Proteomes" id="UP000285258"/>
    </source>
</evidence>
<dbReference type="FunFam" id="3.30.1510.10:FF:000001">
    <property type="entry name" value="Formate--tetrahydrofolate ligase"/>
    <property type="match status" value="1"/>
</dbReference>
<comment type="similarity">
    <text evidence="7 8">Belongs to the formate--tetrahydrofolate ligase family.</text>
</comment>
<evidence type="ECO:0000256" key="2">
    <source>
        <dbReference type="ARBA" id="ARBA00022563"/>
    </source>
</evidence>
<evidence type="ECO:0000256" key="4">
    <source>
        <dbReference type="ARBA" id="ARBA00022741"/>
    </source>
</evidence>
<name>A0A423UMS3_9ACTN</name>